<dbReference type="InterPro" id="IPR029753">
    <property type="entry name" value="D-isomer_DH_CS"/>
</dbReference>
<dbReference type="PANTHER" id="PTHR43333">
    <property type="entry name" value="2-HACID_DH_C DOMAIN-CONTAINING PROTEIN"/>
    <property type="match status" value="1"/>
</dbReference>
<dbReference type="InterPro" id="IPR006139">
    <property type="entry name" value="D-isomer_2_OHA_DH_cat_dom"/>
</dbReference>
<evidence type="ECO:0000313" key="6">
    <source>
        <dbReference type="EMBL" id="GJD53493.1"/>
    </source>
</evidence>
<dbReference type="PROSITE" id="PS00671">
    <property type="entry name" value="D_2_HYDROXYACID_DH_3"/>
    <property type="match status" value="1"/>
</dbReference>
<gene>
    <name evidence="6" type="primary">ghrB_4</name>
    <name evidence="6" type="ORF">OPKNFCMD_6269</name>
</gene>
<evidence type="ECO:0000259" key="5">
    <source>
        <dbReference type="Pfam" id="PF02826"/>
    </source>
</evidence>
<dbReference type="Pfam" id="PF00389">
    <property type="entry name" value="2-Hacid_dh"/>
    <property type="match status" value="1"/>
</dbReference>
<reference evidence="6" key="2">
    <citation type="submission" date="2021-08" db="EMBL/GenBank/DDBJ databases">
        <authorList>
            <person name="Tani A."/>
            <person name="Ola A."/>
            <person name="Ogura Y."/>
            <person name="Katsura K."/>
            <person name="Hayashi T."/>
        </authorList>
    </citation>
    <scope>NUCLEOTIDE SEQUENCE</scope>
    <source>
        <strain evidence="6">KCTC 52305</strain>
    </source>
</reference>
<dbReference type="EMBL" id="BPQH01000030">
    <property type="protein sequence ID" value="GJD53493.1"/>
    <property type="molecule type" value="Genomic_DNA"/>
</dbReference>
<feature type="domain" description="D-isomer specific 2-hydroxyacid dehydrogenase catalytic" evidence="4">
    <location>
        <begin position="44"/>
        <end position="321"/>
    </location>
</feature>
<dbReference type="SUPFAM" id="SSF52283">
    <property type="entry name" value="Formate/glycerate dehydrogenase catalytic domain-like"/>
    <property type="match status" value="1"/>
</dbReference>
<feature type="domain" description="D-isomer specific 2-hydroxyacid dehydrogenase NAD-binding" evidence="5">
    <location>
        <begin position="112"/>
        <end position="292"/>
    </location>
</feature>
<name>A0ABQ4R765_9HYPH</name>
<dbReference type="InterPro" id="IPR006140">
    <property type="entry name" value="D-isomer_DH_NAD-bd"/>
</dbReference>
<comment type="similarity">
    <text evidence="3">Belongs to the D-isomer specific 2-hydroxyacid dehydrogenase family.</text>
</comment>
<keyword evidence="2" id="KW-0520">NAD</keyword>
<dbReference type="Gene3D" id="3.40.50.720">
    <property type="entry name" value="NAD(P)-binding Rossmann-like Domain"/>
    <property type="match status" value="2"/>
</dbReference>
<organism evidence="6 7">
    <name type="scientific">Methylobacterium crusticola</name>
    <dbReference type="NCBI Taxonomy" id="1697972"/>
    <lineage>
        <taxon>Bacteria</taxon>
        <taxon>Pseudomonadati</taxon>
        <taxon>Pseudomonadota</taxon>
        <taxon>Alphaproteobacteria</taxon>
        <taxon>Hyphomicrobiales</taxon>
        <taxon>Methylobacteriaceae</taxon>
        <taxon>Methylobacterium</taxon>
    </lineage>
</organism>
<reference evidence="6" key="1">
    <citation type="journal article" date="2021" name="Front. Microbiol.">
        <title>Comprehensive Comparative Genomics and Phenotyping of Methylobacterium Species.</title>
        <authorList>
            <person name="Alessa O."/>
            <person name="Ogura Y."/>
            <person name="Fujitani Y."/>
            <person name="Takami H."/>
            <person name="Hayashi T."/>
            <person name="Sahin N."/>
            <person name="Tani A."/>
        </authorList>
    </citation>
    <scope>NUCLEOTIDE SEQUENCE</scope>
    <source>
        <strain evidence="6">KCTC 52305</strain>
    </source>
</reference>
<protein>
    <submittedName>
        <fullName evidence="6">Glyoxylate/hydroxypyruvate reductase B</fullName>
    </submittedName>
</protein>
<dbReference type="PANTHER" id="PTHR43333:SF1">
    <property type="entry name" value="D-ISOMER SPECIFIC 2-HYDROXYACID DEHYDROGENASE NAD-BINDING DOMAIN-CONTAINING PROTEIN"/>
    <property type="match status" value="1"/>
</dbReference>
<keyword evidence="1 3" id="KW-0560">Oxidoreductase</keyword>
<dbReference type="CDD" id="cd05300">
    <property type="entry name" value="2-Hacid_dh_1"/>
    <property type="match status" value="1"/>
</dbReference>
<proteinExistence type="inferred from homology"/>
<accession>A0ABQ4R765</accession>
<dbReference type="RefSeq" id="WP_238314218.1">
    <property type="nucleotide sequence ID" value="NZ_BPQH01000030.1"/>
</dbReference>
<evidence type="ECO:0000256" key="3">
    <source>
        <dbReference type="RuleBase" id="RU003719"/>
    </source>
</evidence>
<dbReference type="Pfam" id="PF02826">
    <property type="entry name" value="2-Hacid_dh_C"/>
    <property type="match status" value="1"/>
</dbReference>
<comment type="caution">
    <text evidence="6">The sequence shown here is derived from an EMBL/GenBank/DDBJ whole genome shotgun (WGS) entry which is preliminary data.</text>
</comment>
<evidence type="ECO:0000259" key="4">
    <source>
        <dbReference type="Pfam" id="PF00389"/>
    </source>
</evidence>
<evidence type="ECO:0000256" key="2">
    <source>
        <dbReference type="ARBA" id="ARBA00023027"/>
    </source>
</evidence>
<evidence type="ECO:0000313" key="7">
    <source>
        <dbReference type="Proteomes" id="UP001055167"/>
    </source>
</evidence>
<dbReference type="InterPro" id="IPR036291">
    <property type="entry name" value="NAD(P)-bd_dom_sf"/>
</dbReference>
<dbReference type="SUPFAM" id="SSF51735">
    <property type="entry name" value="NAD(P)-binding Rossmann-fold domains"/>
    <property type="match status" value="1"/>
</dbReference>
<dbReference type="Proteomes" id="UP001055167">
    <property type="component" value="Unassembled WGS sequence"/>
</dbReference>
<evidence type="ECO:0000256" key="1">
    <source>
        <dbReference type="ARBA" id="ARBA00023002"/>
    </source>
</evidence>
<keyword evidence="7" id="KW-1185">Reference proteome</keyword>
<sequence length="324" mass="34684">MPPTDAPALTGPVVFAHPAYRLGDAYAARGAPGPFAEVRDLAGLEERIGEAEVLVVSQLWRHALLERAPRLRFIQSISAGTDQFPRDALRARGIRLASAQGGNERAVAEHALALMLGLTRHLNVAQRDQARGHWRPMIADPALRQRELGGLTLLVVGLGRIGARIARLGRAFGMRVIGLRRRSIAEDDPVDAVFAPAALHEALGQADMVVLACPLTPETEHLIDAAALAAMRPGACLVNVARGRVVDQDALLRALGAGRLLGAGLDCFAEEPLPPDSPFWAMENVIVTPHSAGETGHYEARVVGLLLDNLDRLRRGDALVNPIV</sequence>